<name>A0AA36C4P1_9BILA</name>
<comment type="subcellular location">
    <subcellularLocation>
        <location evidence="1">Nucleus</location>
    </subcellularLocation>
</comment>
<dbReference type="EMBL" id="CATQJA010000074">
    <property type="protein sequence ID" value="CAJ0557684.1"/>
    <property type="molecule type" value="Genomic_DNA"/>
</dbReference>
<dbReference type="GO" id="GO:0010557">
    <property type="term" value="P:positive regulation of macromolecule biosynthetic process"/>
    <property type="evidence" value="ECO:0007669"/>
    <property type="project" value="UniProtKB-ARBA"/>
</dbReference>
<feature type="domain" description="PAS" evidence="6">
    <location>
        <begin position="137"/>
        <end position="168"/>
    </location>
</feature>
<dbReference type="SUPFAM" id="SSF55785">
    <property type="entry name" value="PYP-like sensor domain (PAS domain)"/>
    <property type="match status" value="2"/>
</dbReference>
<evidence type="ECO:0000256" key="5">
    <source>
        <dbReference type="SAM" id="MobiDB-lite"/>
    </source>
</evidence>
<dbReference type="PROSITE" id="PS50112">
    <property type="entry name" value="PAS"/>
    <property type="match status" value="2"/>
</dbReference>
<proteinExistence type="predicted"/>
<dbReference type="AlphaFoldDB" id="A0AA36C4P1"/>
<dbReference type="Gene3D" id="3.30.450.20">
    <property type="entry name" value="PAS domain"/>
    <property type="match status" value="2"/>
</dbReference>
<reference evidence="7" key="1">
    <citation type="submission" date="2023-06" db="EMBL/GenBank/DDBJ databases">
        <authorList>
            <person name="Delattre M."/>
        </authorList>
    </citation>
    <scope>NUCLEOTIDE SEQUENCE</scope>
    <source>
        <strain evidence="7">AF72</strain>
    </source>
</reference>
<evidence type="ECO:0000313" key="8">
    <source>
        <dbReference type="Proteomes" id="UP001177023"/>
    </source>
</evidence>
<dbReference type="GO" id="GO:0000977">
    <property type="term" value="F:RNA polymerase II transcription regulatory region sequence-specific DNA binding"/>
    <property type="evidence" value="ECO:0007669"/>
    <property type="project" value="TreeGrafter"/>
</dbReference>
<feature type="non-terminal residue" evidence="7">
    <location>
        <position position="1"/>
    </location>
</feature>
<sequence>MYVTEGVSTSLGYSQHQMLGQPLRDYVHAADYKYVERSTVHPNHNLDYSLGRIVVEASQSFTMRMKVKLARRNAGFSHDGYKTVSCTGFFRDSYYAQYCTKDVVYVNCQLVDKSGTDVLMSRDTFVLRCHQDLTVGYVEDRACQLLGYAPKVLLDRSIYELVHPDDVEVGEGQLFATIHLIKLPALAPAHPYSVALLVTIIGSDDTPCSSLIQQSAAYSTSKAKPTGNIGYISKFLNAAGLPYATKGKEQAQKERKRKAGIKSEEKE</sequence>
<dbReference type="GO" id="GO:0000981">
    <property type="term" value="F:DNA-binding transcription factor activity, RNA polymerase II-specific"/>
    <property type="evidence" value="ECO:0007669"/>
    <property type="project" value="TreeGrafter"/>
</dbReference>
<keyword evidence="3" id="KW-0804">Transcription</keyword>
<keyword evidence="8" id="KW-1185">Reference proteome</keyword>
<organism evidence="7 8">
    <name type="scientific">Mesorhabditis spiculigera</name>
    <dbReference type="NCBI Taxonomy" id="96644"/>
    <lineage>
        <taxon>Eukaryota</taxon>
        <taxon>Metazoa</taxon>
        <taxon>Ecdysozoa</taxon>
        <taxon>Nematoda</taxon>
        <taxon>Chromadorea</taxon>
        <taxon>Rhabditida</taxon>
        <taxon>Rhabditina</taxon>
        <taxon>Rhabditomorpha</taxon>
        <taxon>Rhabditoidea</taxon>
        <taxon>Rhabditidae</taxon>
        <taxon>Mesorhabditinae</taxon>
        <taxon>Mesorhabditis</taxon>
    </lineage>
</organism>
<dbReference type="SMART" id="SM00091">
    <property type="entry name" value="PAS"/>
    <property type="match status" value="1"/>
</dbReference>
<evidence type="ECO:0000256" key="1">
    <source>
        <dbReference type="ARBA" id="ARBA00004123"/>
    </source>
</evidence>
<evidence type="ECO:0000256" key="3">
    <source>
        <dbReference type="ARBA" id="ARBA00023163"/>
    </source>
</evidence>
<feature type="region of interest" description="Disordered" evidence="5">
    <location>
        <begin position="246"/>
        <end position="267"/>
    </location>
</feature>
<feature type="domain" description="PAS" evidence="6">
    <location>
        <begin position="1"/>
        <end position="37"/>
    </location>
</feature>
<dbReference type="InterPro" id="IPR035965">
    <property type="entry name" value="PAS-like_dom_sf"/>
</dbReference>
<keyword evidence="4" id="KW-0539">Nucleus</keyword>
<dbReference type="InterPro" id="IPR000014">
    <property type="entry name" value="PAS"/>
</dbReference>
<keyword evidence="2" id="KW-0805">Transcription regulation</keyword>
<dbReference type="PANTHER" id="PTHR23043">
    <property type="entry name" value="HYPOXIA-INDUCIBLE FACTOR 1 ALPHA"/>
    <property type="match status" value="1"/>
</dbReference>
<evidence type="ECO:0000259" key="6">
    <source>
        <dbReference type="PROSITE" id="PS50112"/>
    </source>
</evidence>
<protein>
    <recommendedName>
        <fullName evidence="6">PAS domain-containing protein</fullName>
    </recommendedName>
</protein>
<evidence type="ECO:0000313" key="7">
    <source>
        <dbReference type="EMBL" id="CAJ0557684.1"/>
    </source>
</evidence>
<dbReference type="CDD" id="cd00130">
    <property type="entry name" value="PAS"/>
    <property type="match status" value="1"/>
</dbReference>
<dbReference type="GO" id="GO:0005634">
    <property type="term" value="C:nucleus"/>
    <property type="evidence" value="ECO:0007669"/>
    <property type="project" value="UniProtKB-SubCell"/>
</dbReference>
<accession>A0AA36C4P1</accession>
<evidence type="ECO:0000256" key="4">
    <source>
        <dbReference type="ARBA" id="ARBA00023242"/>
    </source>
</evidence>
<gene>
    <name evidence="7" type="ORF">MSPICULIGERA_LOCUS442</name>
</gene>
<comment type="caution">
    <text evidence="7">The sequence shown here is derived from an EMBL/GenBank/DDBJ whole genome shotgun (WGS) entry which is preliminary data.</text>
</comment>
<evidence type="ECO:0000256" key="2">
    <source>
        <dbReference type="ARBA" id="ARBA00023015"/>
    </source>
</evidence>
<dbReference type="Proteomes" id="UP001177023">
    <property type="component" value="Unassembled WGS sequence"/>
</dbReference>
<dbReference type="PANTHER" id="PTHR23043:SF17">
    <property type="entry name" value="PROTEIN SIMILAR"/>
    <property type="match status" value="1"/>
</dbReference>